<accession>A0AAI9NZ48</accession>
<feature type="region of interest" description="Disordered" evidence="1">
    <location>
        <begin position="250"/>
        <end position="272"/>
    </location>
</feature>
<dbReference type="EMBL" id="BLYL01000019">
    <property type="protein sequence ID" value="GFO95478.1"/>
    <property type="molecule type" value="Genomic_DNA"/>
</dbReference>
<comment type="caution">
    <text evidence="3">The sequence shown here is derived from an EMBL/GenBank/DDBJ whole genome shotgun (WGS) entry which is preliminary data.</text>
</comment>
<keyword evidence="2" id="KW-1133">Transmembrane helix</keyword>
<evidence type="ECO:0000256" key="1">
    <source>
        <dbReference type="SAM" id="MobiDB-lite"/>
    </source>
</evidence>
<sequence>MSEISNNREESRENDRGKEKEPLLRRAMDAFGTIFALNVCFVVGCIPIFTVGASLSALYAMCIRLQEDEEETVVAGFIHEFKRNFKQSTIAYFFILLAIFVMYFEFLLVKRVTGFISTFYTGILVTELIFMGLIVPFLFPLIARYNNKLGTTVRNSLALAITYKGSWLKVFIAWFAPIFICVRYPMIFVNIWYLWVLFIFGAIAYGTSTTMRKIFRLNEKKLEETARKAEEEAKKAKEEAEAAAKLLEAEAEAEEKDKEDTGNKEDLDSEQA</sequence>
<dbReference type="RefSeq" id="WP_015533295.1">
    <property type="nucleotide sequence ID" value="NZ_BLYL01000019.1"/>
</dbReference>
<organism evidence="3 4">
    <name type="scientific">Coprococcus eutactus</name>
    <dbReference type="NCBI Taxonomy" id="33043"/>
    <lineage>
        <taxon>Bacteria</taxon>
        <taxon>Bacillati</taxon>
        <taxon>Bacillota</taxon>
        <taxon>Clostridia</taxon>
        <taxon>Lachnospirales</taxon>
        <taxon>Lachnospiraceae</taxon>
        <taxon>Coprococcus</taxon>
    </lineage>
</organism>
<evidence type="ECO:0008006" key="5">
    <source>
        <dbReference type="Google" id="ProtNLM"/>
    </source>
</evidence>
<protein>
    <recommendedName>
        <fullName evidence="5">DUF624 domain-containing protein</fullName>
    </recommendedName>
</protein>
<evidence type="ECO:0000256" key="2">
    <source>
        <dbReference type="SAM" id="Phobius"/>
    </source>
</evidence>
<feature type="transmembrane region" description="Helical" evidence="2">
    <location>
        <begin position="115"/>
        <end position="145"/>
    </location>
</feature>
<dbReference type="Proteomes" id="UP000660047">
    <property type="component" value="Unassembled WGS sequence"/>
</dbReference>
<dbReference type="Pfam" id="PF04854">
    <property type="entry name" value="DUF624"/>
    <property type="match status" value="1"/>
</dbReference>
<gene>
    <name evidence="3" type="ORF">COEU31_25240</name>
</gene>
<keyword evidence="2" id="KW-0472">Membrane</keyword>
<dbReference type="InterPro" id="IPR006938">
    <property type="entry name" value="DUF624"/>
</dbReference>
<evidence type="ECO:0000313" key="3">
    <source>
        <dbReference type="EMBL" id="GFO95478.1"/>
    </source>
</evidence>
<feature type="transmembrane region" description="Helical" evidence="2">
    <location>
        <begin position="166"/>
        <end position="186"/>
    </location>
</feature>
<keyword evidence="2" id="KW-0812">Transmembrane</keyword>
<proteinExistence type="predicted"/>
<dbReference type="AlphaFoldDB" id="A0AAI9NZ48"/>
<reference evidence="3" key="1">
    <citation type="submission" date="2020-06" db="EMBL/GenBank/DDBJ databases">
        <title>Characterization of fructooligosaccharide metabolism and fructooligosaccharide-degrading enzymes in human commensal butyrate producers.</title>
        <authorList>
            <person name="Tanno H."/>
            <person name="Fujii T."/>
            <person name="Hirano K."/>
            <person name="Maeno S."/>
            <person name="Tonozuka T."/>
            <person name="Sakamoto M."/>
            <person name="Ohkuma M."/>
            <person name="Tochio T."/>
            <person name="Endo A."/>
        </authorList>
    </citation>
    <scope>NUCLEOTIDE SEQUENCE</scope>
    <source>
        <strain evidence="3">JCM 31265</strain>
    </source>
</reference>
<evidence type="ECO:0000313" key="4">
    <source>
        <dbReference type="Proteomes" id="UP000660047"/>
    </source>
</evidence>
<feature type="transmembrane region" description="Helical" evidence="2">
    <location>
        <begin position="192"/>
        <end position="211"/>
    </location>
</feature>
<feature type="transmembrane region" description="Helical" evidence="2">
    <location>
        <begin position="90"/>
        <end position="109"/>
    </location>
</feature>
<name>A0AAI9NZ48_9FIRM</name>
<feature type="compositionally biased region" description="Basic and acidic residues" evidence="1">
    <location>
        <begin position="255"/>
        <end position="266"/>
    </location>
</feature>
<feature type="transmembrane region" description="Helical" evidence="2">
    <location>
        <begin position="34"/>
        <end position="60"/>
    </location>
</feature>